<proteinExistence type="predicted"/>
<dbReference type="Proteomes" id="UP000317422">
    <property type="component" value="Unassembled WGS sequence"/>
</dbReference>
<dbReference type="AlphaFoldDB" id="A0A543NMF9"/>
<feature type="transmembrane region" description="Helical" evidence="2">
    <location>
        <begin position="46"/>
        <end position="68"/>
    </location>
</feature>
<organism evidence="3 4">
    <name type="scientific">Haloactinospora alba</name>
    <dbReference type="NCBI Taxonomy" id="405555"/>
    <lineage>
        <taxon>Bacteria</taxon>
        <taxon>Bacillati</taxon>
        <taxon>Actinomycetota</taxon>
        <taxon>Actinomycetes</taxon>
        <taxon>Streptosporangiales</taxon>
        <taxon>Nocardiopsidaceae</taxon>
        <taxon>Haloactinospora</taxon>
    </lineage>
</organism>
<evidence type="ECO:0000256" key="1">
    <source>
        <dbReference type="SAM" id="MobiDB-lite"/>
    </source>
</evidence>
<evidence type="ECO:0008006" key="5">
    <source>
        <dbReference type="Google" id="ProtNLM"/>
    </source>
</evidence>
<accession>A0A543NMF9</accession>
<reference evidence="3 4" key="1">
    <citation type="submission" date="2019-06" db="EMBL/GenBank/DDBJ databases">
        <title>Sequencing the genomes of 1000 actinobacteria strains.</title>
        <authorList>
            <person name="Klenk H.-P."/>
        </authorList>
    </citation>
    <scope>NUCLEOTIDE SEQUENCE [LARGE SCALE GENOMIC DNA]</scope>
    <source>
        <strain evidence="3 4">DSM 45015</strain>
    </source>
</reference>
<evidence type="ECO:0000256" key="2">
    <source>
        <dbReference type="SAM" id="Phobius"/>
    </source>
</evidence>
<feature type="region of interest" description="Disordered" evidence="1">
    <location>
        <begin position="78"/>
        <end position="97"/>
    </location>
</feature>
<comment type="caution">
    <text evidence="3">The sequence shown here is derived from an EMBL/GenBank/DDBJ whole genome shotgun (WGS) entry which is preliminary data.</text>
</comment>
<evidence type="ECO:0000313" key="4">
    <source>
        <dbReference type="Proteomes" id="UP000317422"/>
    </source>
</evidence>
<keyword evidence="4" id="KW-1185">Reference proteome</keyword>
<dbReference type="OrthoDB" id="3479396at2"/>
<feature type="region of interest" description="Disordered" evidence="1">
    <location>
        <begin position="1"/>
        <end position="43"/>
    </location>
</feature>
<keyword evidence="2" id="KW-0472">Membrane</keyword>
<dbReference type="RefSeq" id="WP_141924438.1">
    <property type="nucleotide sequence ID" value="NZ_VFQC01000001.1"/>
</dbReference>
<name>A0A543NMF9_9ACTN</name>
<protein>
    <recommendedName>
        <fullName evidence="5">PknH-like protein</fullName>
    </recommendedName>
</protein>
<dbReference type="EMBL" id="VFQC01000001">
    <property type="protein sequence ID" value="TQN33015.1"/>
    <property type="molecule type" value="Genomic_DNA"/>
</dbReference>
<evidence type="ECO:0000313" key="3">
    <source>
        <dbReference type="EMBL" id="TQN33015.1"/>
    </source>
</evidence>
<keyword evidence="2" id="KW-1133">Transmembrane helix</keyword>
<keyword evidence="2" id="KW-0812">Transmembrane</keyword>
<sequence>MFRDESPAAGSPAPGGDVPQSGTTAEIDVSAMGEEKPSRRMTPRTTMLLSAGFVVLLLLSGGGALLLATSGSGASEAELTGEGVADESNDSEPLRSGNLFPETVDAGGEEYSLVIDDDTDDCATAAQGGYGEQLEENECRQIVRASYTSEETNRAVTVGVAAMSTADNAQAAQEAQDLGSSWFAGLNGEQGSGTERMRYASGQGSGAQWGRYLIFALAANNDGRAAPRDAEKLTTLSDDFVEVPFDSLSERAQE</sequence>
<gene>
    <name evidence="3" type="ORF">FHX37_3009</name>
</gene>